<sequence>MQDQISMRILKLCKRLDKFTFDDILMIASNIDESVLKLQLIKFVQDKRLVQRGDLYFYKKRTPQKNNSILSYYPAKTIDIIIRGFCCSIPGYKLSYILGVGEDQVNKIYNIFRNLIYTRQLEVLFTYYNNSPQQCRNRIFFNLETYFYVFKNQIFVAEQPINLTNEKKFTKFEEQEFKRVYSYLTRFVNHNSCKSDLFQKLAEGIWRRNKNTEELYDDLKVNLLNIS</sequence>
<name>A0A9D1FI08_9BACT</name>
<dbReference type="AlphaFoldDB" id="A0A9D1FI08"/>
<reference evidence="1" key="2">
    <citation type="journal article" date="2021" name="PeerJ">
        <title>Extensive microbial diversity within the chicken gut microbiome revealed by metagenomics and culture.</title>
        <authorList>
            <person name="Gilroy R."/>
            <person name="Ravi A."/>
            <person name="Getino M."/>
            <person name="Pursley I."/>
            <person name="Horton D.L."/>
            <person name="Alikhan N.F."/>
            <person name="Baker D."/>
            <person name="Gharbi K."/>
            <person name="Hall N."/>
            <person name="Watson M."/>
            <person name="Adriaenssens E.M."/>
            <person name="Foster-Nyarko E."/>
            <person name="Jarju S."/>
            <person name="Secka A."/>
            <person name="Antonio M."/>
            <person name="Oren A."/>
            <person name="Chaudhuri R.R."/>
            <person name="La Ragione R."/>
            <person name="Hildebrand F."/>
            <person name="Pallen M.J."/>
        </authorList>
    </citation>
    <scope>NUCLEOTIDE SEQUENCE</scope>
    <source>
        <strain evidence="1">CHK152-2871</strain>
    </source>
</reference>
<evidence type="ECO:0000313" key="2">
    <source>
        <dbReference type="Proteomes" id="UP000886865"/>
    </source>
</evidence>
<evidence type="ECO:0000313" key="1">
    <source>
        <dbReference type="EMBL" id="HIS74221.1"/>
    </source>
</evidence>
<proteinExistence type="predicted"/>
<accession>A0A9D1FI08</accession>
<reference evidence="1" key="1">
    <citation type="submission" date="2020-10" db="EMBL/GenBank/DDBJ databases">
        <authorList>
            <person name="Gilroy R."/>
        </authorList>
    </citation>
    <scope>NUCLEOTIDE SEQUENCE</scope>
    <source>
        <strain evidence="1">CHK152-2871</strain>
    </source>
</reference>
<protein>
    <submittedName>
        <fullName evidence="1">Uncharacterized protein</fullName>
    </submittedName>
</protein>
<dbReference type="EMBL" id="DVJQ01000038">
    <property type="protein sequence ID" value="HIS74221.1"/>
    <property type="molecule type" value="Genomic_DNA"/>
</dbReference>
<dbReference type="Proteomes" id="UP000886865">
    <property type="component" value="Unassembled WGS sequence"/>
</dbReference>
<comment type="caution">
    <text evidence="1">The sequence shown here is derived from an EMBL/GenBank/DDBJ whole genome shotgun (WGS) entry which is preliminary data.</text>
</comment>
<gene>
    <name evidence="1" type="ORF">IAA86_04280</name>
</gene>
<organism evidence="1 2">
    <name type="scientific">Candidatus Galligastranaerophilus intestinavium</name>
    <dbReference type="NCBI Taxonomy" id="2840836"/>
    <lineage>
        <taxon>Bacteria</taxon>
        <taxon>Candidatus Galligastranaerophilus</taxon>
    </lineage>
</organism>